<comment type="caution">
    <text evidence="3">The sequence shown here is derived from an EMBL/GenBank/DDBJ whole genome shotgun (WGS) entry which is preliminary data.</text>
</comment>
<protein>
    <recommendedName>
        <fullName evidence="2">Regulatory protein YycH domain-containing protein</fullName>
    </recommendedName>
</protein>
<feature type="compositionally biased region" description="Acidic residues" evidence="1">
    <location>
        <begin position="67"/>
        <end position="105"/>
    </location>
</feature>
<dbReference type="InterPro" id="IPR009996">
    <property type="entry name" value="YycH"/>
</dbReference>
<name>A0A424YFS7_9FIRM</name>
<sequence>MWEKFKTVFLCLLIASSLLLTYRLWYGSPDYEAMTPPQYERISFGEAPPLEEFLVPEKVVYLEPVLEEPELTEYSPQEEGEEGDLPEEETSREEASAEGEEDISPEEAPREEEVREEDISPGITGFDAHLLKPGNSFFNSLWEELSREIKEATLQTLRFRREDGEKLPDLQEVEEPSLVFYFNLPFSPQVFFPSQESMPSTPPFRKLYLFLQEEGPRGFVETPQGDFYRVEWDLNPNHFLALGEEIKSGKDPDGKFLEEIISRDPALEENFKGPNVFVPLESPGVPDLNCQQEEMDVDQLARAFFVDFSVVRQIKQRDEGVFYTDGRKGLRIDSQGSIEYSAPAGEQEGEAFTPGEAFRRGLEYVTVYGGWPQELDLRVAEFGKVNLEQEEFYRLDLSGYYRGIPLTREFMTLELIYDEQGLVSFHRHLCQLEPSGGEGEVIGIEKALQGMLEGFPELFTRESPRRVSDLYLAYNPGPENMEASLPVEPCWVVELDGRQQVYLNARTGEPQGEVILLD</sequence>
<accession>A0A424YFS7</accession>
<evidence type="ECO:0000313" key="3">
    <source>
        <dbReference type="EMBL" id="RQD76715.1"/>
    </source>
</evidence>
<dbReference type="Gene3D" id="3.30.310.160">
    <property type="entry name" value="YycH protein, domain 2"/>
    <property type="match status" value="1"/>
</dbReference>
<feature type="domain" description="Regulatory protein YycH" evidence="2">
    <location>
        <begin position="273"/>
        <end position="502"/>
    </location>
</feature>
<evidence type="ECO:0000259" key="2">
    <source>
        <dbReference type="Pfam" id="PF07435"/>
    </source>
</evidence>
<reference evidence="3 4" key="1">
    <citation type="submission" date="2018-08" db="EMBL/GenBank/DDBJ databases">
        <title>The metabolism and importance of syntrophic acetate oxidation coupled to methane or sulfide production in haloalkaline environments.</title>
        <authorList>
            <person name="Timmers P.H.A."/>
            <person name="Vavourakis C.D."/>
            <person name="Sorokin D.Y."/>
            <person name="Sinninghe Damste J.S."/>
            <person name="Muyzer G."/>
            <person name="Stams A.J.M."/>
            <person name="Plugge C.M."/>
        </authorList>
    </citation>
    <scope>NUCLEOTIDE SEQUENCE [LARGE SCALE GENOMIC DNA]</scope>
    <source>
        <strain evidence="3">MSAO_Bac1</strain>
    </source>
</reference>
<evidence type="ECO:0000313" key="4">
    <source>
        <dbReference type="Proteomes" id="UP000285138"/>
    </source>
</evidence>
<dbReference type="AlphaFoldDB" id="A0A424YFS7"/>
<dbReference type="EMBL" id="QZAA01000111">
    <property type="protein sequence ID" value="RQD76715.1"/>
    <property type="molecule type" value="Genomic_DNA"/>
</dbReference>
<gene>
    <name evidence="3" type="ORF">D5R97_03785</name>
</gene>
<organism evidence="3 4">
    <name type="scientific">Candidatus Syntrophonatronum acetioxidans</name>
    <dbReference type="NCBI Taxonomy" id="1795816"/>
    <lineage>
        <taxon>Bacteria</taxon>
        <taxon>Bacillati</taxon>
        <taxon>Bacillota</taxon>
        <taxon>Clostridia</taxon>
        <taxon>Eubacteriales</taxon>
        <taxon>Syntrophomonadaceae</taxon>
        <taxon>Candidatus Syntrophonatronum</taxon>
    </lineage>
</organism>
<dbReference type="Pfam" id="PF07435">
    <property type="entry name" value="YycH"/>
    <property type="match status" value="1"/>
</dbReference>
<evidence type="ECO:0000256" key="1">
    <source>
        <dbReference type="SAM" id="MobiDB-lite"/>
    </source>
</evidence>
<dbReference type="InterPro" id="IPR042274">
    <property type="entry name" value="YycH/YycI_2"/>
</dbReference>
<proteinExistence type="predicted"/>
<dbReference type="Proteomes" id="UP000285138">
    <property type="component" value="Unassembled WGS sequence"/>
</dbReference>
<feature type="region of interest" description="Disordered" evidence="1">
    <location>
        <begin position="67"/>
        <end position="118"/>
    </location>
</feature>